<dbReference type="OrthoDB" id="10252328at2759"/>
<sequence length="208" mass="23928">MNLMFVGFHSIGKTSLLQRLCERGRTLQKSSHWRDRVNKEEGKKQTTLLSTVGIDINELLLEKRSKGPVVFRTWDFGGQKEYYATHQYFLSPRSLYLVVWSIIDGERGVESLLQWLINIQARAPGAPVIIVGTHLDILRDRATRRHYPEDFEESMMLLIQKMFLSNPEPDKSGLPNILAAVNVSCKTGENIRILVDMIYENAFELKHP</sequence>
<keyword evidence="3" id="KW-0547">Nucleotide-binding</keyword>
<dbReference type="AlphaFoldDB" id="A0A3S1AVH4"/>
<dbReference type="Gene3D" id="3.30.70.1390">
    <property type="entry name" value="ROC domain from the Parkinson's disease-associated leucine-rich repeat kinase 2"/>
    <property type="match status" value="1"/>
</dbReference>
<reference evidence="5 6" key="1">
    <citation type="submission" date="2019-01" db="EMBL/GenBank/DDBJ databases">
        <title>A draft genome assembly of the solar-powered sea slug Elysia chlorotica.</title>
        <authorList>
            <person name="Cai H."/>
            <person name="Li Q."/>
            <person name="Fang X."/>
            <person name="Li J."/>
            <person name="Curtis N.E."/>
            <person name="Altenburger A."/>
            <person name="Shibata T."/>
            <person name="Feng M."/>
            <person name="Maeda T."/>
            <person name="Schwartz J.A."/>
            <person name="Shigenobu S."/>
            <person name="Lundholm N."/>
            <person name="Nishiyama T."/>
            <person name="Yang H."/>
            <person name="Hasebe M."/>
            <person name="Li S."/>
            <person name="Pierce S.K."/>
            <person name="Wang J."/>
        </authorList>
    </citation>
    <scope>NUCLEOTIDE SEQUENCE [LARGE SCALE GENOMIC DNA]</scope>
    <source>
        <strain evidence="5">EC2010</strain>
        <tissue evidence="5">Whole organism of an adult</tissue>
    </source>
</reference>
<dbReference type="Gene3D" id="3.40.50.300">
    <property type="entry name" value="P-loop containing nucleotide triphosphate hydrolases"/>
    <property type="match status" value="1"/>
</dbReference>
<evidence type="ECO:0000256" key="3">
    <source>
        <dbReference type="ARBA" id="ARBA00022741"/>
    </source>
</evidence>
<comment type="caution">
    <text evidence="5">The sequence shown here is derived from an EMBL/GenBank/DDBJ whole genome shotgun (WGS) entry which is preliminary data.</text>
</comment>
<evidence type="ECO:0000256" key="2">
    <source>
        <dbReference type="ARBA" id="ARBA00022737"/>
    </source>
</evidence>
<keyword evidence="2" id="KW-0677">Repeat</keyword>
<protein>
    <recommendedName>
        <fullName evidence="4">Roc domain-containing protein</fullName>
    </recommendedName>
</protein>
<dbReference type="Proteomes" id="UP000271974">
    <property type="component" value="Unassembled WGS sequence"/>
</dbReference>
<organism evidence="5 6">
    <name type="scientific">Elysia chlorotica</name>
    <name type="common">Eastern emerald elysia</name>
    <name type="synonym">Sea slug</name>
    <dbReference type="NCBI Taxonomy" id="188477"/>
    <lineage>
        <taxon>Eukaryota</taxon>
        <taxon>Metazoa</taxon>
        <taxon>Spiralia</taxon>
        <taxon>Lophotrochozoa</taxon>
        <taxon>Mollusca</taxon>
        <taxon>Gastropoda</taxon>
        <taxon>Heterobranchia</taxon>
        <taxon>Euthyneura</taxon>
        <taxon>Panpulmonata</taxon>
        <taxon>Sacoglossa</taxon>
        <taxon>Placobranchoidea</taxon>
        <taxon>Plakobranchidae</taxon>
        <taxon>Elysia</taxon>
    </lineage>
</organism>
<dbReference type="Pfam" id="PF08477">
    <property type="entry name" value="Roc"/>
    <property type="match status" value="1"/>
</dbReference>
<evidence type="ECO:0000313" key="6">
    <source>
        <dbReference type="Proteomes" id="UP000271974"/>
    </source>
</evidence>
<proteinExistence type="inferred from homology"/>
<keyword evidence="6" id="KW-1185">Reference proteome</keyword>
<comment type="similarity">
    <text evidence="1">Belongs to the small GTPase superfamily. Rab family.</text>
</comment>
<evidence type="ECO:0000256" key="1">
    <source>
        <dbReference type="ARBA" id="ARBA00006270"/>
    </source>
</evidence>
<gene>
    <name evidence="5" type="ORF">EGW08_022828</name>
</gene>
<name>A0A3S1AVH4_ELYCH</name>
<dbReference type="STRING" id="188477.A0A3S1AVH4"/>
<dbReference type="SUPFAM" id="SSF52540">
    <property type="entry name" value="P-loop containing nucleoside triphosphate hydrolases"/>
    <property type="match status" value="1"/>
</dbReference>
<dbReference type="PROSITE" id="PS51424">
    <property type="entry name" value="ROC"/>
    <property type="match status" value="1"/>
</dbReference>
<feature type="domain" description="Roc" evidence="4">
    <location>
        <begin position="1"/>
        <end position="205"/>
    </location>
</feature>
<dbReference type="PRINTS" id="PR00449">
    <property type="entry name" value="RASTRNSFRMNG"/>
</dbReference>
<accession>A0A3S1AVH4</accession>
<dbReference type="InterPro" id="IPR027417">
    <property type="entry name" value="P-loop_NTPase"/>
</dbReference>
<feature type="non-terminal residue" evidence="5">
    <location>
        <position position="208"/>
    </location>
</feature>
<evidence type="ECO:0000259" key="4">
    <source>
        <dbReference type="PROSITE" id="PS51424"/>
    </source>
</evidence>
<dbReference type="GO" id="GO:0000166">
    <property type="term" value="F:nucleotide binding"/>
    <property type="evidence" value="ECO:0007669"/>
    <property type="project" value="UniProtKB-KW"/>
</dbReference>
<dbReference type="EMBL" id="RQTK01001692">
    <property type="protein sequence ID" value="RUS69413.1"/>
    <property type="molecule type" value="Genomic_DNA"/>
</dbReference>
<dbReference type="InterPro" id="IPR020859">
    <property type="entry name" value="ROC"/>
</dbReference>
<evidence type="ECO:0000313" key="5">
    <source>
        <dbReference type="EMBL" id="RUS69413.1"/>
    </source>
</evidence>
<dbReference type="PANTHER" id="PTHR47978">
    <property type="match status" value="1"/>
</dbReference>